<dbReference type="InterPro" id="IPR009057">
    <property type="entry name" value="Homeodomain-like_sf"/>
</dbReference>
<reference evidence="2 3" key="1">
    <citation type="journal article" date="2020" name="IScience">
        <title>Genome Sequencing of the Endangered Kingdonia uniflora (Circaeasteraceae, Ranunculales) Reveals Potential Mechanisms of Evolutionary Specialization.</title>
        <authorList>
            <person name="Sun Y."/>
            <person name="Deng T."/>
            <person name="Zhang A."/>
            <person name="Moore M.J."/>
            <person name="Landis J.B."/>
            <person name="Lin N."/>
            <person name="Zhang H."/>
            <person name="Zhang X."/>
            <person name="Huang J."/>
            <person name="Zhang X."/>
            <person name="Sun H."/>
            <person name="Wang H."/>
        </authorList>
    </citation>
    <scope>NUCLEOTIDE SEQUENCE [LARGE SCALE GENOMIC DNA]</scope>
    <source>
        <strain evidence="2">TB1705</strain>
        <tissue evidence="2">Leaf</tissue>
    </source>
</reference>
<feature type="compositionally biased region" description="Polar residues" evidence="1">
    <location>
        <begin position="1"/>
        <end position="11"/>
    </location>
</feature>
<feature type="region of interest" description="Disordered" evidence="1">
    <location>
        <begin position="545"/>
        <end position="570"/>
    </location>
</feature>
<gene>
    <name evidence="2" type="ORF">GIB67_003288</name>
</gene>
<evidence type="ECO:0000313" key="3">
    <source>
        <dbReference type="Proteomes" id="UP000541444"/>
    </source>
</evidence>
<feature type="region of interest" description="Disordered" evidence="1">
    <location>
        <begin position="1"/>
        <end position="59"/>
    </location>
</feature>
<protein>
    <submittedName>
        <fullName evidence="2">Uncharacterized protein</fullName>
    </submittedName>
</protein>
<keyword evidence="3" id="KW-1185">Reference proteome</keyword>
<dbReference type="Gene3D" id="1.10.10.60">
    <property type="entry name" value="Homeodomain-like"/>
    <property type="match status" value="1"/>
</dbReference>
<accession>A0A7J7LXX7</accession>
<feature type="compositionally biased region" description="Polar residues" evidence="1">
    <location>
        <begin position="32"/>
        <end position="59"/>
    </location>
</feature>
<dbReference type="AlphaFoldDB" id="A0A7J7LXX7"/>
<dbReference type="SUPFAM" id="SSF46689">
    <property type="entry name" value="Homeodomain-like"/>
    <property type="match status" value="1"/>
</dbReference>
<organism evidence="2 3">
    <name type="scientific">Kingdonia uniflora</name>
    <dbReference type="NCBI Taxonomy" id="39325"/>
    <lineage>
        <taxon>Eukaryota</taxon>
        <taxon>Viridiplantae</taxon>
        <taxon>Streptophyta</taxon>
        <taxon>Embryophyta</taxon>
        <taxon>Tracheophyta</taxon>
        <taxon>Spermatophyta</taxon>
        <taxon>Magnoliopsida</taxon>
        <taxon>Ranunculales</taxon>
        <taxon>Circaeasteraceae</taxon>
        <taxon>Kingdonia</taxon>
    </lineage>
</organism>
<dbReference type="CDD" id="cd00167">
    <property type="entry name" value="SANT"/>
    <property type="match status" value="1"/>
</dbReference>
<name>A0A7J7LXX7_9MAGN</name>
<sequence>MRSRNTINNDEPSSSLSSLRRSPRFHPPKTPLKSQVPISPISHSTKTPLSSQSTSKEQVTSIKTRKYITRSSLCKPINGVEDFGNLSNGLEKSSKIKHGVEGIRLSPRFCIEIYSLISENGSSQHAISGLGVVHQRELPKRLTFSSVAPMGGAVKKQRFETIGDEVKKDVSLRRSPRLVKLAIGSEKFTKKSVGLESLRRSPRNFKEASSLVVEKGKEPPSFKPHRSDRIAKRGTKSVGFQLSEDLPRKFPEKRTCGVQTSSVMAQKGEKVKKKRISKSGVDEIGDKMKNDKIVKNCQVQGWTKDQDVALRKAYFAVKPTPHFWKDVSKLVPGKSAQECLDKIYSGLVTPPQLRPRSRANKTKSSPVSQFSLSGSKLLLESPEVNYRKRTTGKQKKCFAQRTVRRLLQKQNHADCGSPEDLFYIFEPTAKVLSTPKSAMKKNKSLQECHETASSSQKIKPLSRFRDSCPTDPSPPVLKQIKNVALHEKYLDQLHRRGARTGGRKSANASKDNRKENYGGKLDAVKAARNSLTFFAKDFIKQFQTSQVNDMNNDEDSDDGGDSNDDGEGEE</sequence>
<feature type="region of interest" description="Disordered" evidence="1">
    <location>
        <begin position="350"/>
        <end position="369"/>
    </location>
</feature>
<comment type="caution">
    <text evidence="2">The sequence shown here is derived from an EMBL/GenBank/DDBJ whole genome shotgun (WGS) entry which is preliminary data.</text>
</comment>
<feature type="region of interest" description="Disordered" evidence="1">
    <location>
        <begin position="493"/>
        <end position="516"/>
    </location>
</feature>
<feature type="compositionally biased region" description="Acidic residues" evidence="1">
    <location>
        <begin position="551"/>
        <end position="570"/>
    </location>
</feature>
<evidence type="ECO:0000313" key="2">
    <source>
        <dbReference type="EMBL" id="KAF6147390.1"/>
    </source>
</evidence>
<dbReference type="Proteomes" id="UP000541444">
    <property type="component" value="Unassembled WGS sequence"/>
</dbReference>
<dbReference type="OrthoDB" id="552191at2759"/>
<dbReference type="InterPro" id="IPR001005">
    <property type="entry name" value="SANT/Myb"/>
</dbReference>
<proteinExistence type="predicted"/>
<evidence type="ECO:0000256" key="1">
    <source>
        <dbReference type="SAM" id="MobiDB-lite"/>
    </source>
</evidence>
<dbReference type="EMBL" id="JACGCM010001912">
    <property type="protein sequence ID" value="KAF6147390.1"/>
    <property type="molecule type" value="Genomic_DNA"/>
</dbReference>